<evidence type="ECO:0008006" key="7">
    <source>
        <dbReference type="Google" id="ProtNLM"/>
    </source>
</evidence>
<keyword evidence="6" id="KW-1185">Reference proteome</keyword>
<organism evidence="5 6">
    <name type="scientific">Ophiocordyceps australis</name>
    <dbReference type="NCBI Taxonomy" id="1399860"/>
    <lineage>
        <taxon>Eukaryota</taxon>
        <taxon>Fungi</taxon>
        <taxon>Dikarya</taxon>
        <taxon>Ascomycota</taxon>
        <taxon>Pezizomycotina</taxon>
        <taxon>Sordariomycetes</taxon>
        <taxon>Hypocreomycetidae</taxon>
        <taxon>Hypocreales</taxon>
        <taxon>Ophiocordycipitaceae</taxon>
        <taxon>Ophiocordyceps</taxon>
    </lineage>
</organism>
<accession>A0A2C5XPU9</accession>
<dbReference type="Gene3D" id="3.20.120.10">
    <property type="entry name" value="Hydrophobin"/>
    <property type="match status" value="1"/>
</dbReference>
<evidence type="ECO:0000256" key="3">
    <source>
        <dbReference type="ARBA" id="ARBA00023157"/>
    </source>
</evidence>
<dbReference type="OrthoDB" id="4500971at2759"/>
<comment type="similarity">
    <text evidence="2">Belongs to the cerato-ulmin hydrophobin family.</text>
</comment>
<dbReference type="AlphaFoldDB" id="A0A2C5XPU9"/>
<evidence type="ECO:0000313" key="5">
    <source>
        <dbReference type="EMBL" id="PHH67928.1"/>
    </source>
</evidence>
<dbReference type="Proteomes" id="UP000224854">
    <property type="component" value="Unassembled WGS sequence"/>
</dbReference>
<dbReference type="Pfam" id="PF06766">
    <property type="entry name" value="Hydrophobin_2"/>
    <property type="match status" value="1"/>
</dbReference>
<feature type="chain" id="PRO_5013378925" description="Hydrophobin" evidence="4">
    <location>
        <begin position="16"/>
        <end position="89"/>
    </location>
</feature>
<keyword evidence="4" id="KW-0732">Signal</keyword>
<dbReference type="EMBL" id="NJEU01001268">
    <property type="protein sequence ID" value="PHH67928.1"/>
    <property type="molecule type" value="Genomic_DNA"/>
</dbReference>
<proteinExistence type="inferred from homology"/>
<feature type="signal peptide" evidence="4">
    <location>
        <begin position="1"/>
        <end position="15"/>
    </location>
</feature>
<comment type="subcellular location">
    <subcellularLocation>
        <location evidence="1">Cell envelope</location>
    </subcellularLocation>
</comment>
<dbReference type="CDD" id="cd23508">
    <property type="entry name" value="hydrophobin_II"/>
    <property type="match status" value="1"/>
</dbReference>
<sequence>MKAFAVVAFLAGALAMPSQSGNYGGSKCNPGLYSNPQCCATDVLGLLDLDCQTPQHGDARDFGCPQAGQRARCCVVPVAGQALLCIGPS</sequence>
<evidence type="ECO:0000256" key="2">
    <source>
        <dbReference type="ARBA" id="ARBA00009576"/>
    </source>
</evidence>
<evidence type="ECO:0000313" key="6">
    <source>
        <dbReference type="Proteomes" id="UP000224854"/>
    </source>
</evidence>
<keyword evidence="3" id="KW-1015">Disulfide bond</keyword>
<evidence type="ECO:0000256" key="4">
    <source>
        <dbReference type="SAM" id="SignalP"/>
    </source>
</evidence>
<dbReference type="SUPFAM" id="SSF101751">
    <property type="entry name" value="Hydrophobin II, HfbII"/>
    <property type="match status" value="1"/>
</dbReference>
<name>A0A2C5XPU9_9HYPO</name>
<reference evidence="5 6" key="1">
    <citation type="submission" date="2017-06" db="EMBL/GenBank/DDBJ databases">
        <title>Ant-infecting Ophiocordyceps genomes reveal a high diversity of potential behavioral manipulation genes and a possible major role for enterotoxins.</title>
        <authorList>
            <person name="De Bekker C."/>
            <person name="Evans H.C."/>
            <person name="Brachmann A."/>
            <person name="Hughes D.P."/>
        </authorList>
    </citation>
    <scope>NUCLEOTIDE SEQUENCE [LARGE SCALE GENOMIC DNA]</scope>
    <source>
        <strain evidence="5 6">1348a</strain>
    </source>
</reference>
<dbReference type="PANTHER" id="PTHR42341:SF1">
    <property type="entry name" value="HYDROPHOBIN"/>
    <property type="match status" value="1"/>
</dbReference>
<dbReference type="PANTHER" id="PTHR42341">
    <property type="entry name" value="HYDROPHOBIN"/>
    <property type="match status" value="1"/>
</dbReference>
<dbReference type="InterPro" id="IPR010636">
    <property type="entry name" value="Class_II_hydrophobin"/>
</dbReference>
<dbReference type="InterPro" id="IPR036686">
    <property type="entry name" value="Class_II_Hydrophobin_sf"/>
</dbReference>
<dbReference type="GO" id="GO:0005576">
    <property type="term" value="C:extracellular region"/>
    <property type="evidence" value="ECO:0007669"/>
    <property type="project" value="InterPro"/>
</dbReference>
<evidence type="ECO:0000256" key="1">
    <source>
        <dbReference type="ARBA" id="ARBA00004196"/>
    </source>
</evidence>
<gene>
    <name evidence="5" type="ORF">CDD82_988</name>
</gene>
<comment type="caution">
    <text evidence="5">The sequence shown here is derived from an EMBL/GenBank/DDBJ whole genome shotgun (WGS) entry which is preliminary data.</text>
</comment>
<protein>
    <recommendedName>
        <fullName evidence="7">Hydrophobin</fullName>
    </recommendedName>
</protein>